<sequence length="734" mass="80786">MSKQAVLFCLHVSLLAILPFLSSARTDELEVQTIREMYIALNSPPQLQNWELVGGDPCEDHWVGVSCFGSSVTHISLTGLNLTGTLDFQISNLQQLIELDLSANSIEGEIPYALPLNLMHLSLALNRFSQRIPDSLSNLKNLKILNLSHNILSGHLGDFSGLGNLTEMDLSHNNLTGDLPSSVGGLTSLTSLFLQNNSLTGSVILLSQLPLKDLNIADNHFSGVIPETFQKIRNLWIGGNRFDRIQNYTPWSFPLDFLHNEQNISSPPSPQIGGHKKKRLSFEGIVIIVVGATILGICVATLVLVLLCGSHKKSLDVIEGNQSPTQSFPTSSTIRDFSTAAQEDSHQSSRMRFLPEPLGLPPSAPTTAVNVSTRRSFAKKCKIPMCVKHYTMAEIEAATNSFSQENLIGDGSFGTIYRAEFPNGQLSIVYQINKVEPTLVDEQLLDMIRTTSRLRHPNIMTLIGYTVEVGSHCVLVYEYVRNVSLYDALHNEASMTLPWNLRLRVALGIARALNYMHSSCVPPIAHGNLTAARILLDEDLRPHISDCGLANIRRLIKNSVKLKPLELAADGSSYDLSEDNDIHGSTKEDVYDFGVLLLELLTGRHPCDSWRSRRKAAKADEEEADLVQWAIPRLHDNASLAQMVDPLIRNTIPAKTLSHLADIILLCLQAEEFRAPMSEVVEALMCVVQKSSSAVRGKVATDPFDRSFRSTSTHFVSSPTQRSHHGGTTPTGSS</sequence>
<evidence type="ECO:0000256" key="1">
    <source>
        <dbReference type="ARBA" id="ARBA00004370"/>
    </source>
</evidence>
<dbReference type="Pfam" id="PF07714">
    <property type="entry name" value="PK_Tyr_Ser-Thr"/>
    <property type="match status" value="1"/>
</dbReference>
<keyword evidence="2" id="KW-0433">Leucine-rich repeat</keyword>
<evidence type="ECO:0000256" key="3">
    <source>
        <dbReference type="ARBA" id="ARBA00022692"/>
    </source>
</evidence>
<dbReference type="EMBL" id="CAMAPF010000984">
    <property type="protein sequence ID" value="CAH9134997.1"/>
    <property type="molecule type" value="Genomic_DNA"/>
</dbReference>
<evidence type="ECO:0000256" key="2">
    <source>
        <dbReference type="ARBA" id="ARBA00022614"/>
    </source>
</evidence>
<comment type="subcellular location">
    <subcellularLocation>
        <location evidence="1">Membrane</location>
    </subcellularLocation>
</comment>
<dbReference type="PROSITE" id="PS50011">
    <property type="entry name" value="PROTEIN_KINASE_DOM"/>
    <property type="match status" value="1"/>
</dbReference>
<dbReference type="Pfam" id="PF00560">
    <property type="entry name" value="LRR_1"/>
    <property type="match status" value="2"/>
</dbReference>
<evidence type="ECO:0000256" key="6">
    <source>
        <dbReference type="ARBA" id="ARBA00022989"/>
    </source>
</evidence>
<dbReference type="InterPro" id="IPR001245">
    <property type="entry name" value="Ser-Thr/Tyr_kinase_cat_dom"/>
</dbReference>
<dbReference type="AlphaFoldDB" id="A0AAV0FI64"/>
<evidence type="ECO:0000256" key="9">
    <source>
        <dbReference type="SAM" id="MobiDB-lite"/>
    </source>
</evidence>
<evidence type="ECO:0000256" key="5">
    <source>
        <dbReference type="ARBA" id="ARBA00022737"/>
    </source>
</evidence>
<accession>A0AAV0FI64</accession>
<feature type="transmembrane region" description="Helical" evidence="10">
    <location>
        <begin position="285"/>
        <end position="307"/>
    </location>
</feature>
<dbReference type="SUPFAM" id="SSF52058">
    <property type="entry name" value="L domain-like"/>
    <property type="match status" value="1"/>
</dbReference>
<dbReference type="InterPro" id="IPR011009">
    <property type="entry name" value="Kinase-like_dom_sf"/>
</dbReference>
<dbReference type="GO" id="GO:0004672">
    <property type="term" value="F:protein kinase activity"/>
    <property type="evidence" value="ECO:0007669"/>
    <property type="project" value="InterPro"/>
</dbReference>
<keyword evidence="4 11" id="KW-0732">Signal</keyword>
<dbReference type="Pfam" id="PF13855">
    <property type="entry name" value="LRR_8"/>
    <property type="match status" value="1"/>
</dbReference>
<dbReference type="FunFam" id="3.80.10.10:FF:000062">
    <property type="entry name" value="protein STRUBBELIG-RECEPTOR FAMILY 3"/>
    <property type="match status" value="1"/>
</dbReference>
<dbReference type="PROSITE" id="PS51450">
    <property type="entry name" value="LRR"/>
    <property type="match status" value="1"/>
</dbReference>
<gene>
    <name evidence="13" type="ORF">CEPIT_LOCUS34179</name>
</gene>
<proteinExistence type="predicted"/>
<dbReference type="PANTHER" id="PTHR48007">
    <property type="entry name" value="LEUCINE-RICH REPEAT RECEPTOR-LIKE PROTEIN KINASE PXC1"/>
    <property type="match status" value="1"/>
</dbReference>
<dbReference type="Gene3D" id="1.10.510.10">
    <property type="entry name" value="Transferase(Phosphotransferase) domain 1"/>
    <property type="match status" value="1"/>
</dbReference>
<dbReference type="InterPro" id="IPR032675">
    <property type="entry name" value="LRR_dom_sf"/>
</dbReference>
<dbReference type="Gene3D" id="3.30.200.20">
    <property type="entry name" value="Phosphorylase Kinase, domain 1"/>
    <property type="match status" value="1"/>
</dbReference>
<keyword evidence="5" id="KW-0677">Repeat</keyword>
<keyword evidence="6 10" id="KW-1133">Transmembrane helix</keyword>
<feature type="domain" description="Protein kinase" evidence="12">
    <location>
        <begin position="402"/>
        <end position="688"/>
    </location>
</feature>
<dbReference type="InterPro" id="IPR046959">
    <property type="entry name" value="PRK1-6/SRF4-like"/>
</dbReference>
<evidence type="ECO:0000256" key="11">
    <source>
        <dbReference type="SAM" id="SignalP"/>
    </source>
</evidence>
<dbReference type="InterPro" id="IPR001611">
    <property type="entry name" value="Leu-rich_rpt"/>
</dbReference>
<name>A0AAV0FI64_9ASTE</name>
<dbReference type="Pfam" id="PF08263">
    <property type="entry name" value="LRRNT_2"/>
    <property type="match status" value="1"/>
</dbReference>
<keyword evidence="14" id="KW-1185">Reference proteome</keyword>
<dbReference type="InterPro" id="IPR000719">
    <property type="entry name" value="Prot_kinase_dom"/>
</dbReference>
<keyword evidence="8" id="KW-0675">Receptor</keyword>
<reference evidence="13" key="1">
    <citation type="submission" date="2022-07" db="EMBL/GenBank/DDBJ databases">
        <authorList>
            <person name="Macas J."/>
            <person name="Novak P."/>
            <person name="Neumann P."/>
        </authorList>
    </citation>
    <scope>NUCLEOTIDE SEQUENCE</scope>
</reference>
<feature type="region of interest" description="Disordered" evidence="9">
    <location>
        <begin position="710"/>
        <end position="734"/>
    </location>
</feature>
<dbReference type="SUPFAM" id="SSF56112">
    <property type="entry name" value="Protein kinase-like (PK-like)"/>
    <property type="match status" value="1"/>
</dbReference>
<dbReference type="Proteomes" id="UP001152523">
    <property type="component" value="Unassembled WGS sequence"/>
</dbReference>
<evidence type="ECO:0000313" key="14">
    <source>
        <dbReference type="Proteomes" id="UP001152523"/>
    </source>
</evidence>
<dbReference type="PANTHER" id="PTHR48007:SF56">
    <property type="entry name" value="LOW QUALITY PROTEIN: PROTEIN STRUBBELIG-RECEPTOR FAMILY 2"/>
    <property type="match status" value="1"/>
</dbReference>
<dbReference type="GO" id="GO:0016020">
    <property type="term" value="C:membrane"/>
    <property type="evidence" value="ECO:0007669"/>
    <property type="project" value="UniProtKB-SubCell"/>
</dbReference>
<keyword evidence="7 10" id="KW-0472">Membrane</keyword>
<evidence type="ECO:0000256" key="4">
    <source>
        <dbReference type="ARBA" id="ARBA00022729"/>
    </source>
</evidence>
<evidence type="ECO:0000259" key="12">
    <source>
        <dbReference type="PROSITE" id="PS50011"/>
    </source>
</evidence>
<feature type="chain" id="PRO_5043482717" description="Protein kinase domain-containing protein" evidence="11">
    <location>
        <begin position="25"/>
        <end position="734"/>
    </location>
</feature>
<evidence type="ECO:0000256" key="8">
    <source>
        <dbReference type="ARBA" id="ARBA00023170"/>
    </source>
</evidence>
<organism evidence="13 14">
    <name type="scientific">Cuscuta epithymum</name>
    <dbReference type="NCBI Taxonomy" id="186058"/>
    <lineage>
        <taxon>Eukaryota</taxon>
        <taxon>Viridiplantae</taxon>
        <taxon>Streptophyta</taxon>
        <taxon>Embryophyta</taxon>
        <taxon>Tracheophyta</taxon>
        <taxon>Spermatophyta</taxon>
        <taxon>Magnoliopsida</taxon>
        <taxon>eudicotyledons</taxon>
        <taxon>Gunneridae</taxon>
        <taxon>Pentapetalae</taxon>
        <taxon>asterids</taxon>
        <taxon>lamiids</taxon>
        <taxon>Solanales</taxon>
        <taxon>Convolvulaceae</taxon>
        <taxon>Cuscuteae</taxon>
        <taxon>Cuscuta</taxon>
        <taxon>Cuscuta subgen. Cuscuta</taxon>
    </lineage>
</organism>
<dbReference type="Gene3D" id="3.80.10.10">
    <property type="entry name" value="Ribonuclease Inhibitor"/>
    <property type="match status" value="1"/>
</dbReference>
<evidence type="ECO:0000256" key="10">
    <source>
        <dbReference type="SAM" id="Phobius"/>
    </source>
</evidence>
<evidence type="ECO:0000256" key="7">
    <source>
        <dbReference type="ARBA" id="ARBA00023136"/>
    </source>
</evidence>
<dbReference type="FunFam" id="1.10.510.10:FF:000095">
    <property type="entry name" value="protein STRUBBELIG-RECEPTOR FAMILY 8"/>
    <property type="match status" value="1"/>
</dbReference>
<evidence type="ECO:0000313" key="13">
    <source>
        <dbReference type="EMBL" id="CAH9134997.1"/>
    </source>
</evidence>
<protein>
    <recommendedName>
        <fullName evidence="12">Protein kinase domain-containing protein</fullName>
    </recommendedName>
</protein>
<keyword evidence="3 10" id="KW-0812">Transmembrane</keyword>
<comment type="caution">
    <text evidence="13">The sequence shown here is derived from an EMBL/GenBank/DDBJ whole genome shotgun (WGS) entry which is preliminary data.</text>
</comment>
<dbReference type="GO" id="GO:0005524">
    <property type="term" value="F:ATP binding"/>
    <property type="evidence" value="ECO:0007669"/>
    <property type="project" value="InterPro"/>
</dbReference>
<dbReference type="InterPro" id="IPR013210">
    <property type="entry name" value="LRR_N_plant-typ"/>
</dbReference>
<feature type="signal peptide" evidence="11">
    <location>
        <begin position="1"/>
        <end position="24"/>
    </location>
</feature>